<dbReference type="PANTHER" id="PTHR21255:SF4">
    <property type="entry name" value="DYNEIN LIGHT CHAIN TCTEX-TYPE"/>
    <property type="match status" value="1"/>
</dbReference>
<feature type="compositionally biased region" description="Polar residues" evidence="1">
    <location>
        <begin position="20"/>
        <end position="45"/>
    </location>
</feature>
<name>A0A0D2AWE2_9EURO</name>
<dbReference type="GeneID" id="27357229"/>
<accession>A0A0D2AWE2</accession>
<dbReference type="Gene3D" id="3.30.1140.40">
    <property type="entry name" value="Tctex-1"/>
    <property type="match status" value="1"/>
</dbReference>
<dbReference type="VEuPathDB" id="FungiDB:PV06_05155"/>
<dbReference type="HOGENOM" id="CLU_049911_0_0_1"/>
<dbReference type="PANTHER" id="PTHR21255">
    <property type="entry name" value="T-COMPLEX-ASSOCIATED-TESTIS-EXPRESSED 1/ DYNEIN LIGHT CHAIN"/>
    <property type="match status" value="1"/>
</dbReference>
<dbReference type="InterPro" id="IPR005334">
    <property type="entry name" value="Tctex-1-like"/>
</dbReference>
<evidence type="ECO:0008006" key="4">
    <source>
        <dbReference type="Google" id="ProtNLM"/>
    </source>
</evidence>
<sequence>MPALPFVRKIKSTLDAGHLISSSPRRNTHATQPSTNDEQAPSTPTRLEKSQHNRLHTRVSSLGSQSFSTLRSQPERTFVDLRRRLARKASVFSLRAKRWKAEVRGRERERGQEQGQENYPESGAKGTEQFVQQEKVLAREAKDCSDLEVRSDVYDKANEGDPAPPGKGLDTPSASSIATIPSPHIQSYSVPAKPTLSAVYPGRPLDQIDSVQAQILGQQENYVCREIAGGVICVNMSSEQAPPPVPYTRLKEITENACSTALSNVTAYSHTDTESWNTTIINSILGALVEDTSKSGSASSQPQFKYVVNSTIIQHASSSSESPKTAGRRGMHAASGAYWNNEKDGMWSYKYPGAESKGLDVVVGIIWIWVGTV</sequence>
<feature type="compositionally biased region" description="Polar residues" evidence="1">
    <location>
        <begin position="58"/>
        <end position="68"/>
    </location>
</feature>
<feature type="region of interest" description="Disordered" evidence="1">
    <location>
        <begin position="17"/>
        <end position="68"/>
    </location>
</feature>
<dbReference type="Pfam" id="PF03645">
    <property type="entry name" value="Tctex-1"/>
    <property type="match status" value="1"/>
</dbReference>
<dbReference type="AlphaFoldDB" id="A0A0D2AWE2"/>
<dbReference type="RefSeq" id="XP_016264337.1">
    <property type="nucleotide sequence ID" value="XM_016406131.1"/>
</dbReference>
<evidence type="ECO:0000313" key="2">
    <source>
        <dbReference type="EMBL" id="KIW44121.1"/>
    </source>
</evidence>
<evidence type="ECO:0000313" key="3">
    <source>
        <dbReference type="Proteomes" id="UP000053342"/>
    </source>
</evidence>
<dbReference type="CDD" id="cd21456">
    <property type="entry name" value="DLC-like_SpDlc1-like"/>
    <property type="match status" value="1"/>
</dbReference>
<dbReference type="GO" id="GO:0005868">
    <property type="term" value="C:cytoplasmic dynein complex"/>
    <property type="evidence" value="ECO:0007669"/>
    <property type="project" value="TreeGrafter"/>
</dbReference>
<dbReference type="GO" id="GO:0005737">
    <property type="term" value="C:cytoplasm"/>
    <property type="evidence" value="ECO:0007669"/>
    <property type="project" value="TreeGrafter"/>
</dbReference>
<feature type="region of interest" description="Disordered" evidence="1">
    <location>
        <begin position="102"/>
        <end position="127"/>
    </location>
</feature>
<dbReference type="Proteomes" id="UP000053342">
    <property type="component" value="Unassembled WGS sequence"/>
</dbReference>
<evidence type="ECO:0000256" key="1">
    <source>
        <dbReference type="SAM" id="MobiDB-lite"/>
    </source>
</evidence>
<dbReference type="EMBL" id="KN847335">
    <property type="protein sequence ID" value="KIW44121.1"/>
    <property type="molecule type" value="Genomic_DNA"/>
</dbReference>
<dbReference type="GO" id="GO:0045505">
    <property type="term" value="F:dynein intermediate chain binding"/>
    <property type="evidence" value="ECO:0007669"/>
    <property type="project" value="TreeGrafter"/>
</dbReference>
<protein>
    <recommendedName>
        <fullName evidence="4">Topoisomerase I damage affected protein 2</fullName>
    </recommendedName>
</protein>
<proteinExistence type="predicted"/>
<organism evidence="2 3">
    <name type="scientific">Exophiala oligosperma</name>
    <dbReference type="NCBI Taxonomy" id="215243"/>
    <lineage>
        <taxon>Eukaryota</taxon>
        <taxon>Fungi</taxon>
        <taxon>Dikarya</taxon>
        <taxon>Ascomycota</taxon>
        <taxon>Pezizomycotina</taxon>
        <taxon>Eurotiomycetes</taxon>
        <taxon>Chaetothyriomycetidae</taxon>
        <taxon>Chaetothyriales</taxon>
        <taxon>Herpotrichiellaceae</taxon>
        <taxon>Exophiala</taxon>
    </lineage>
</organism>
<dbReference type="OrthoDB" id="10059120at2759"/>
<feature type="compositionally biased region" description="Basic and acidic residues" evidence="1">
    <location>
        <begin position="102"/>
        <end position="112"/>
    </location>
</feature>
<keyword evidence="3" id="KW-1185">Reference proteome</keyword>
<dbReference type="GO" id="GO:0007018">
    <property type="term" value="P:microtubule-based movement"/>
    <property type="evidence" value="ECO:0007669"/>
    <property type="project" value="TreeGrafter"/>
</dbReference>
<reference evidence="2 3" key="1">
    <citation type="submission" date="2015-01" db="EMBL/GenBank/DDBJ databases">
        <title>The Genome Sequence of Exophiala oligosperma CBS72588.</title>
        <authorList>
            <consortium name="The Broad Institute Genomics Platform"/>
            <person name="Cuomo C."/>
            <person name="de Hoog S."/>
            <person name="Gorbushina A."/>
            <person name="Stielow B."/>
            <person name="Teixiera M."/>
            <person name="Abouelleil A."/>
            <person name="Chapman S.B."/>
            <person name="Priest M."/>
            <person name="Young S.K."/>
            <person name="Wortman J."/>
            <person name="Nusbaum C."/>
            <person name="Birren B."/>
        </authorList>
    </citation>
    <scope>NUCLEOTIDE SEQUENCE [LARGE SCALE GENOMIC DNA]</scope>
    <source>
        <strain evidence="2 3">CBS 72588</strain>
    </source>
</reference>
<dbReference type="InterPro" id="IPR038586">
    <property type="entry name" value="Tctex-1-like_sf"/>
</dbReference>
<feature type="region of interest" description="Disordered" evidence="1">
    <location>
        <begin position="154"/>
        <end position="178"/>
    </location>
</feature>
<dbReference type="STRING" id="215243.A0A0D2AWE2"/>
<gene>
    <name evidence="2" type="ORF">PV06_05155</name>
</gene>